<sequence length="230" mass="24578">MLGHAHRPLRSSVQALGTQGHYSAGAVCVPCSPLQPRRGEARNASRLNRRGFVLFRCVDYISPEQARPDGRFSVAQAYRTADRGIALLNLCNQLPARHQKPQRYGIPLTMPMLLPPIDTLSSCVSCHLPCKTLREPCPARGGGPSACCVILIVRPGFSFPLSVDVAAVHPNPNRILLLPSVVEKVRPVQNTRPATQCTAAAAGPCGMLACTVRTWSRGCCVVAGLPGGKA</sequence>
<organism evidence="1 2">
    <name type="scientific">Phyllosticta citricarpa</name>
    <dbReference type="NCBI Taxonomy" id="55181"/>
    <lineage>
        <taxon>Eukaryota</taxon>
        <taxon>Fungi</taxon>
        <taxon>Dikarya</taxon>
        <taxon>Ascomycota</taxon>
        <taxon>Pezizomycotina</taxon>
        <taxon>Dothideomycetes</taxon>
        <taxon>Dothideomycetes incertae sedis</taxon>
        <taxon>Botryosphaeriales</taxon>
        <taxon>Phyllostictaceae</taxon>
        <taxon>Phyllosticta</taxon>
    </lineage>
</organism>
<keyword evidence="2" id="KW-1185">Reference proteome</keyword>
<accession>A0ABR1MD25</accession>
<evidence type="ECO:0000313" key="2">
    <source>
        <dbReference type="Proteomes" id="UP001365128"/>
    </source>
</evidence>
<proteinExistence type="predicted"/>
<evidence type="ECO:0000313" key="1">
    <source>
        <dbReference type="EMBL" id="KAK7546224.1"/>
    </source>
</evidence>
<name>A0ABR1MD25_9PEZI</name>
<dbReference type="Proteomes" id="UP001365128">
    <property type="component" value="Unassembled WGS sequence"/>
</dbReference>
<protein>
    <submittedName>
        <fullName evidence="1">Uncharacterized protein</fullName>
    </submittedName>
</protein>
<gene>
    <name evidence="1" type="ORF">IWX46DRAFT_599929</name>
</gene>
<reference evidence="1 2" key="1">
    <citation type="submission" date="2024-04" db="EMBL/GenBank/DDBJ databases">
        <title>Phyllosticta paracitricarpa is synonymous to the EU quarantine fungus P. citricarpa based on phylogenomic analyses.</title>
        <authorList>
            <consortium name="Lawrence Berkeley National Laboratory"/>
            <person name="Van Ingen-Buijs V.A."/>
            <person name="Van Westerhoven A.C."/>
            <person name="Haridas S."/>
            <person name="Skiadas P."/>
            <person name="Martin F."/>
            <person name="Groenewald J.Z."/>
            <person name="Crous P.W."/>
            <person name="Seidl M.F."/>
        </authorList>
    </citation>
    <scope>NUCLEOTIDE SEQUENCE [LARGE SCALE GENOMIC DNA]</scope>
    <source>
        <strain evidence="1 2">CBS 122670</strain>
    </source>
</reference>
<comment type="caution">
    <text evidence="1">The sequence shown here is derived from an EMBL/GenBank/DDBJ whole genome shotgun (WGS) entry which is preliminary data.</text>
</comment>
<dbReference type="EMBL" id="JBBPDW010000015">
    <property type="protein sequence ID" value="KAK7546224.1"/>
    <property type="molecule type" value="Genomic_DNA"/>
</dbReference>